<feature type="region of interest" description="Disordered" evidence="8">
    <location>
        <begin position="498"/>
        <end position="523"/>
    </location>
</feature>
<evidence type="ECO:0000256" key="9">
    <source>
        <dbReference type="SAM" id="Phobius"/>
    </source>
</evidence>
<organism evidence="11">
    <name type="scientific">Streptomyces clavuligerus</name>
    <dbReference type="NCBI Taxonomy" id="1901"/>
    <lineage>
        <taxon>Bacteria</taxon>
        <taxon>Bacillati</taxon>
        <taxon>Actinomycetota</taxon>
        <taxon>Actinomycetes</taxon>
        <taxon>Kitasatosporales</taxon>
        <taxon>Streptomycetaceae</taxon>
        <taxon>Streptomyces</taxon>
    </lineage>
</organism>
<dbReference type="Gene3D" id="1.20.1720.10">
    <property type="entry name" value="Multidrug resistance protein D"/>
    <property type="match status" value="1"/>
</dbReference>
<dbReference type="CDD" id="cd17321">
    <property type="entry name" value="MFS_MMR_MDR_like"/>
    <property type="match status" value="1"/>
</dbReference>
<dbReference type="GO" id="GO:0005886">
    <property type="term" value="C:plasma membrane"/>
    <property type="evidence" value="ECO:0007669"/>
    <property type="project" value="UniProtKB-SubCell"/>
</dbReference>
<dbReference type="SUPFAM" id="SSF103473">
    <property type="entry name" value="MFS general substrate transporter"/>
    <property type="match status" value="1"/>
</dbReference>
<dbReference type="Gene3D" id="1.20.1250.20">
    <property type="entry name" value="MFS general substrate transporter like domains"/>
    <property type="match status" value="1"/>
</dbReference>
<feature type="transmembrane region" description="Helical" evidence="9">
    <location>
        <begin position="341"/>
        <end position="360"/>
    </location>
</feature>
<evidence type="ECO:0000259" key="10">
    <source>
        <dbReference type="PROSITE" id="PS50850"/>
    </source>
</evidence>
<feature type="transmembrane region" description="Helical" evidence="9">
    <location>
        <begin position="81"/>
        <end position="100"/>
    </location>
</feature>
<comment type="subcellular location">
    <subcellularLocation>
        <location evidence="1">Cell membrane</location>
        <topology evidence="1">Multi-pass membrane protein</topology>
    </subcellularLocation>
</comment>
<keyword evidence="7" id="KW-0046">Antibiotic resistance</keyword>
<feature type="transmembrane region" description="Helical" evidence="9">
    <location>
        <begin position="474"/>
        <end position="494"/>
    </location>
</feature>
<feature type="transmembrane region" description="Helical" evidence="9">
    <location>
        <begin position="302"/>
        <end position="321"/>
    </location>
</feature>
<protein>
    <submittedName>
        <fullName evidence="11">CmcT protein</fullName>
    </submittedName>
</protein>
<dbReference type="GO" id="GO:0022857">
    <property type="term" value="F:transmembrane transporter activity"/>
    <property type="evidence" value="ECO:0007669"/>
    <property type="project" value="InterPro"/>
</dbReference>
<name>O54200_STRCL</name>
<evidence type="ECO:0000256" key="4">
    <source>
        <dbReference type="ARBA" id="ARBA00022692"/>
    </source>
</evidence>
<feature type="transmembrane region" description="Helical" evidence="9">
    <location>
        <begin position="392"/>
        <end position="410"/>
    </location>
</feature>
<dbReference type="InterPro" id="IPR020846">
    <property type="entry name" value="MFS_dom"/>
</dbReference>
<dbReference type="PANTHER" id="PTHR42718:SF46">
    <property type="entry name" value="BLR6921 PROTEIN"/>
    <property type="match status" value="1"/>
</dbReference>
<dbReference type="PROSITE" id="PS50850">
    <property type="entry name" value="MFS"/>
    <property type="match status" value="1"/>
</dbReference>
<dbReference type="Pfam" id="PF07690">
    <property type="entry name" value="MFS_1"/>
    <property type="match status" value="1"/>
</dbReference>
<keyword evidence="6 9" id="KW-0472">Membrane</keyword>
<dbReference type="PANTHER" id="PTHR42718">
    <property type="entry name" value="MAJOR FACILITATOR SUPERFAMILY MULTIDRUG TRANSPORTER MFSC"/>
    <property type="match status" value="1"/>
</dbReference>
<dbReference type="AlphaFoldDB" id="O54200"/>
<gene>
    <name evidence="11" type="primary">cmcT</name>
</gene>
<feature type="transmembrane region" description="Helical" evidence="9">
    <location>
        <begin position="46"/>
        <end position="69"/>
    </location>
</feature>
<feature type="region of interest" description="Disordered" evidence="8">
    <location>
        <begin position="1"/>
        <end position="37"/>
    </location>
</feature>
<keyword evidence="3" id="KW-1003">Cell membrane</keyword>
<accession>O54200</accession>
<evidence type="ECO:0000256" key="7">
    <source>
        <dbReference type="ARBA" id="ARBA00023251"/>
    </source>
</evidence>
<keyword evidence="2" id="KW-0813">Transport</keyword>
<evidence type="ECO:0000256" key="1">
    <source>
        <dbReference type="ARBA" id="ARBA00004651"/>
    </source>
</evidence>
<evidence type="ECO:0000256" key="6">
    <source>
        <dbReference type="ARBA" id="ARBA00023136"/>
    </source>
</evidence>
<evidence type="ECO:0000256" key="5">
    <source>
        <dbReference type="ARBA" id="ARBA00022989"/>
    </source>
</evidence>
<feature type="compositionally biased region" description="Basic and acidic residues" evidence="8">
    <location>
        <begin position="21"/>
        <end position="37"/>
    </location>
</feature>
<feature type="domain" description="Major facilitator superfamily (MFS) profile" evidence="10">
    <location>
        <begin position="46"/>
        <end position="496"/>
    </location>
</feature>
<evidence type="ECO:0000256" key="3">
    <source>
        <dbReference type="ARBA" id="ARBA00022475"/>
    </source>
</evidence>
<dbReference type="EMBL" id="AJ001743">
    <property type="protein sequence ID" value="CAA04970.1"/>
    <property type="molecule type" value="Genomic_DNA"/>
</dbReference>
<feature type="transmembrane region" description="Helical" evidence="9">
    <location>
        <begin position="264"/>
        <end position="281"/>
    </location>
</feature>
<dbReference type="GO" id="GO:0046677">
    <property type="term" value="P:response to antibiotic"/>
    <property type="evidence" value="ECO:0007669"/>
    <property type="project" value="UniProtKB-KW"/>
</dbReference>
<feature type="transmembrane region" description="Helical" evidence="9">
    <location>
        <begin position="367"/>
        <end position="386"/>
    </location>
</feature>
<keyword evidence="5 9" id="KW-1133">Transmembrane helix</keyword>
<feature type="transmembrane region" description="Helical" evidence="9">
    <location>
        <begin position="232"/>
        <end position="252"/>
    </location>
</feature>
<reference evidence="11" key="1">
    <citation type="submission" date="1997-09" db="EMBL/GenBank/DDBJ databases">
        <title>the pcd gene coding for piperideine-6-carboxilato dehydrogenase is linked to cephamycin genes in Streptomyces clavuligerus.</title>
        <authorList>
            <person name="Perez-Llarena F.J."/>
            <person name="De la Fuente J.L."/>
            <person name="Rodriguez-Garcia A."/>
            <person name="Martin J.F."/>
            <person name="Liras P."/>
        </authorList>
    </citation>
    <scope>NUCLEOTIDE SEQUENCE</scope>
    <source>
        <strain evidence="11">ATCC 27064</strain>
    </source>
</reference>
<feature type="transmembrane region" description="Helical" evidence="9">
    <location>
        <begin position="440"/>
        <end position="462"/>
    </location>
</feature>
<feature type="transmembrane region" description="Helical" evidence="9">
    <location>
        <begin position="196"/>
        <end position="220"/>
    </location>
</feature>
<dbReference type="InterPro" id="IPR011701">
    <property type="entry name" value="MFS"/>
</dbReference>
<dbReference type="InterPro" id="IPR036259">
    <property type="entry name" value="MFS_trans_sf"/>
</dbReference>
<evidence type="ECO:0000256" key="8">
    <source>
        <dbReference type="SAM" id="MobiDB-lite"/>
    </source>
</evidence>
<sequence>MAPRTQGRRGAPARVRSTPRPPERGPHTRHTGERPSHAREFRCEDALALSCTTHFLVLFDVSVMTVALPSIQSDLGFTPSGLQWVVSAYTLAFAGLLLLGGRLADLYGHRRVFTAGLAVFTVASLLGGLATDPATLIAARADRARRRVLAPLSLTMLTTSFPEGPSRTRALTIWTAVALAGGAAGNLLGGLLTEYLSWRSVLLVNVPVGIPAALFGLRVLARRGAPERAVRLDLPGAVLATAALTLLTFGVAQAHTHAWSDPRTALPLLGGGAALVAFAVVEARFAATPLIPPRLFRLPGIGWGNLAMLLAGASQVPLWYFLTLTMQDVLGYSAAQTGLGFLPHAAVMLLVSLRLIPLLMRRVQARVLIATGAIVEAGGFWWQSAITPDSGYVTGILGPAVLLSLGGGLLSTPLTRTVTSGVSHADAGAASGLMNTTRQFGGAFGLAVVLTLTATGTTGAPGARRAGGELRGRFLSMAVILLVLAGAHALLPALRDSRSGARPGAGAGENTDGADGDTRPAVR</sequence>
<proteinExistence type="predicted"/>
<evidence type="ECO:0000313" key="11">
    <source>
        <dbReference type="EMBL" id="CAA04970.1"/>
    </source>
</evidence>
<keyword evidence="4 9" id="KW-0812">Transmembrane</keyword>
<evidence type="ECO:0000256" key="2">
    <source>
        <dbReference type="ARBA" id="ARBA00022448"/>
    </source>
</evidence>